<dbReference type="EMBL" id="CM051401">
    <property type="protein sequence ID" value="KAJ4712296.1"/>
    <property type="molecule type" value="Genomic_DNA"/>
</dbReference>
<name>A0ACC1XL97_MELAZ</name>
<proteinExistence type="predicted"/>
<dbReference type="Proteomes" id="UP001164539">
    <property type="component" value="Chromosome 8"/>
</dbReference>
<protein>
    <submittedName>
        <fullName evidence="1">Protein NUCLEAR FUSION DEFECTIVE 2</fullName>
    </submittedName>
</protein>
<comment type="caution">
    <text evidence="1">The sequence shown here is derived from an EMBL/GenBank/DDBJ whole genome shotgun (WGS) entry which is preliminary data.</text>
</comment>
<reference evidence="1 2" key="1">
    <citation type="journal article" date="2023" name="Science">
        <title>Complex scaffold remodeling in plant triterpene biosynthesis.</title>
        <authorList>
            <person name="De La Pena R."/>
            <person name="Hodgson H."/>
            <person name="Liu J.C."/>
            <person name="Stephenson M.J."/>
            <person name="Martin A.C."/>
            <person name="Owen C."/>
            <person name="Harkess A."/>
            <person name="Leebens-Mack J."/>
            <person name="Jimenez L.E."/>
            <person name="Osbourn A."/>
            <person name="Sattely E.S."/>
        </authorList>
    </citation>
    <scope>NUCLEOTIDE SEQUENCE [LARGE SCALE GENOMIC DNA]</scope>
    <source>
        <strain evidence="2">cv. JPN11</strain>
        <tissue evidence="1">Leaf</tissue>
    </source>
</reference>
<sequence length="185" mass="20336">MSLLRFTVFTALVLTVSYSSFQVHAANDRHDQSLGPASPFAIALETLQKQIGYTFKSIGLLRRAMTHSSFSQENNRALSILGANVIETSVSLHFLFKNIEISSKDLNRRISEISNVDSSCAIDGMRLGLHKVIRVSPKTNSSIPAVVCGGFRAIFGAIALDTQKSDDAGDVFWRVHSVRELIHSE</sequence>
<keyword evidence="2" id="KW-1185">Reference proteome</keyword>
<gene>
    <name evidence="1" type="ORF">OWV82_014564</name>
</gene>
<organism evidence="1 2">
    <name type="scientific">Melia azedarach</name>
    <name type="common">Chinaberry tree</name>
    <dbReference type="NCBI Taxonomy" id="155640"/>
    <lineage>
        <taxon>Eukaryota</taxon>
        <taxon>Viridiplantae</taxon>
        <taxon>Streptophyta</taxon>
        <taxon>Embryophyta</taxon>
        <taxon>Tracheophyta</taxon>
        <taxon>Spermatophyta</taxon>
        <taxon>Magnoliopsida</taxon>
        <taxon>eudicotyledons</taxon>
        <taxon>Gunneridae</taxon>
        <taxon>Pentapetalae</taxon>
        <taxon>rosids</taxon>
        <taxon>malvids</taxon>
        <taxon>Sapindales</taxon>
        <taxon>Meliaceae</taxon>
        <taxon>Melia</taxon>
    </lineage>
</organism>
<accession>A0ACC1XL97</accession>
<evidence type="ECO:0000313" key="1">
    <source>
        <dbReference type="EMBL" id="KAJ4712296.1"/>
    </source>
</evidence>
<evidence type="ECO:0000313" key="2">
    <source>
        <dbReference type="Proteomes" id="UP001164539"/>
    </source>
</evidence>